<accession>A0A161HKS0</accession>
<dbReference type="Pfam" id="PF00107">
    <property type="entry name" value="ADH_zinc_N"/>
    <property type="match status" value="1"/>
</dbReference>
<feature type="domain" description="Enoyl reductase (ER)" evidence="1">
    <location>
        <begin position="15"/>
        <end position="363"/>
    </location>
</feature>
<dbReference type="KEGG" id="slb:AWJ20_671"/>
<dbReference type="InterPro" id="IPR020843">
    <property type="entry name" value="ER"/>
</dbReference>
<dbReference type="RefSeq" id="XP_018734895.1">
    <property type="nucleotide sequence ID" value="XM_018882625.1"/>
</dbReference>
<dbReference type="InterPro" id="IPR013149">
    <property type="entry name" value="ADH-like_C"/>
</dbReference>
<dbReference type="SUPFAM" id="SSF51735">
    <property type="entry name" value="NAD(P)-binding Rossmann-fold domains"/>
    <property type="match status" value="1"/>
</dbReference>
<dbReference type="EMBL" id="CP014501">
    <property type="protein sequence ID" value="ANB12418.1"/>
    <property type="molecule type" value="Genomic_DNA"/>
</dbReference>
<dbReference type="OrthoDB" id="9992527at2759"/>
<dbReference type="SMART" id="SM00829">
    <property type="entry name" value="PKS_ER"/>
    <property type="match status" value="1"/>
</dbReference>
<evidence type="ECO:0000259" key="1">
    <source>
        <dbReference type="SMART" id="SM00829"/>
    </source>
</evidence>
<dbReference type="InterPro" id="IPR011032">
    <property type="entry name" value="GroES-like_sf"/>
</dbReference>
<evidence type="ECO:0000313" key="3">
    <source>
        <dbReference type="Proteomes" id="UP000189580"/>
    </source>
</evidence>
<dbReference type="GeneID" id="30037729"/>
<dbReference type="AlphaFoldDB" id="A0A161HKS0"/>
<proteinExistence type="predicted"/>
<dbReference type="Gene3D" id="3.90.180.10">
    <property type="entry name" value="Medium-chain alcohol dehydrogenases, catalytic domain"/>
    <property type="match status" value="1"/>
</dbReference>
<sequence length="367" mass="39971">MPSIPTFHKAYVVQGTKGVFKTIPVPKIGAGEILIKVEAVAINPTDWKHIGFDIGEEAVVGCDVAGTVVDVADDVRDFKAGDQVFGLVSGANRFSPDNGAFAEYARLIANRTLKASVKFTHSGSDLPVGPVINWEGAASLPVGLYTALMAFNYYGKISIEDHPEFHDEYFLVWGGSSSLGQAVIQIARKVGFKVIATASKHNFETLDKLFVEKCFDYHDDDVLDQIKKYTGGKLAYAYDTITAPPTTINVYSVLPKDRESTLFISLPFDASTVKEPNPKVSIKFPLAYLAIDKKKDIEGIQHSPDGLFESTIQAIKTVNDNWAKNPQYLQHMPVKILKGGIDAIPEGLELVKAGKNSGVKIVVPIVE</sequence>
<dbReference type="Pfam" id="PF08240">
    <property type="entry name" value="ADH_N"/>
    <property type="match status" value="1"/>
</dbReference>
<dbReference type="InterPro" id="IPR047122">
    <property type="entry name" value="Trans-enoyl_RdTase-like"/>
</dbReference>
<dbReference type="PANTHER" id="PTHR45348">
    <property type="entry name" value="HYPOTHETICAL OXIDOREDUCTASE (EUROFUNG)"/>
    <property type="match status" value="1"/>
</dbReference>
<name>A0A161HKS0_9ASCO</name>
<dbReference type="CDD" id="cd08249">
    <property type="entry name" value="enoyl_reductase_like"/>
    <property type="match status" value="1"/>
</dbReference>
<dbReference type="InterPro" id="IPR013154">
    <property type="entry name" value="ADH-like_N"/>
</dbReference>
<reference evidence="2 3" key="1">
    <citation type="submission" date="2016-02" db="EMBL/GenBank/DDBJ databases">
        <title>Complete genome sequence and transcriptome regulation of the pentose utilising yeast Sugiyamaella lignohabitans.</title>
        <authorList>
            <person name="Bellasio M."/>
            <person name="Peymann A."/>
            <person name="Valli M."/>
            <person name="Sipitzky M."/>
            <person name="Graf A."/>
            <person name="Sauer M."/>
            <person name="Marx H."/>
            <person name="Mattanovich D."/>
        </authorList>
    </citation>
    <scope>NUCLEOTIDE SEQUENCE [LARGE SCALE GENOMIC DNA]</scope>
    <source>
        <strain evidence="2 3">CBS 10342</strain>
    </source>
</reference>
<evidence type="ECO:0000313" key="2">
    <source>
        <dbReference type="EMBL" id="ANB12418.1"/>
    </source>
</evidence>
<dbReference type="GO" id="GO:0016651">
    <property type="term" value="F:oxidoreductase activity, acting on NAD(P)H"/>
    <property type="evidence" value="ECO:0007669"/>
    <property type="project" value="InterPro"/>
</dbReference>
<gene>
    <name evidence="2" type="ORF">AWJ20_671</name>
</gene>
<dbReference type="Proteomes" id="UP000189580">
    <property type="component" value="Chromosome a"/>
</dbReference>
<keyword evidence="3" id="KW-1185">Reference proteome</keyword>
<dbReference type="SUPFAM" id="SSF50129">
    <property type="entry name" value="GroES-like"/>
    <property type="match status" value="1"/>
</dbReference>
<dbReference type="Gene3D" id="3.40.50.720">
    <property type="entry name" value="NAD(P)-binding Rossmann-like Domain"/>
    <property type="match status" value="1"/>
</dbReference>
<dbReference type="InterPro" id="IPR036291">
    <property type="entry name" value="NAD(P)-bd_dom_sf"/>
</dbReference>
<organism evidence="2 3">
    <name type="scientific">Sugiyamaella lignohabitans</name>
    <dbReference type="NCBI Taxonomy" id="796027"/>
    <lineage>
        <taxon>Eukaryota</taxon>
        <taxon>Fungi</taxon>
        <taxon>Dikarya</taxon>
        <taxon>Ascomycota</taxon>
        <taxon>Saccharomycotina</taxon>
        <taxon>Dipodascomycetes</taxon>
        <taxon>Dipodascales</taxon>
        <taxon>Trichomonascaceae</taxon>
        <taxon>Sugiyamaella</taxon>
    </lineage>
</organism>
<protein>
    <recommendedName>
        <fullName evidence="1">Enoyl reductase (ER) domain-containing protein</fullName>
    </recommendedName>
</protein>
<dbReference type="PANTHER" id="PTHR45348:SF2">
    <property type="entry name" value="ZINC-TYPE ALCOHOL DEHYDROGENASE-LIKE PROTEIN C2E1P3.01"/>
    <property type="match status" value="1"/>
</dbReference>